<evidence type="ECO:0000313" key="3">
    <source>
        <dbReference type="Proteomes" id="UP000636800"/>
    </source>
</evidence>
<reference evidence="3 4" key="1">
    <citation type="journal article" date="2020" name="Nat. Food">
        <title>A phased Vanilla planifolia genome enables genetic improvement of flavour and production.</title>
        <authorList>
            <person name="Hasing T."/>
            <person name="Tang H."/>
            <person name="Brym M."/>
            <person name="Khazi F."/>
            <person name="Huang T."/>
            <person name="Chambers A.H."/>
        </authorList>
    </citation>
    <scope>NUCLEOTIDE SEQUENCE [LARGE SCALE GENOMIC DNA]</scope>
    <source>
        <tissue evidence="1">Leaf</tissue>
    </source>
</reference>
<evidence type="ECO:0000313" key="2">
    <source>
        <dbReference type="EMBL" id="KAG0447243.1"/>
    </source>
</evidence>
<dbReference type="EMBL" id="JADCNL010000488">
    <property type="protein sequence ID" value="KAG0447243.1"/>
    <property type="molecule type" value="Genomic_DNA"/>
</dbReference>
<comment type="caution">
    <text evidence="1">The sequence shown here is derived from an EMBL/GenBank/DDBJ whole genome shotgun (WGS) entry which is preliminary data.</text>
</comment>
<dbReference type="OrthoDB" id="749576at2759"/>
<proteinExistence type="predicted"/>
<dbReference type="Proteomes" id="UP000636800">
    <property type="component" value="Unassembled WGS sequence"/>
</dbReference>
<gene>
    <name evidence="2" type="ORF">HPP92_028469</name>
    <name evidence="1" type="ORF">HPP92_028470</name>
</gene>
<evidence type="ECO:0000313" key="1">
    <source>
        <dbReference type="EMBL" id="KAG0447159.1"/>
    </source>
</evidence>
<sequence>MSLVCHSGYSCIEPGVPVRLEHINIQKWGESDAEFVRSLTVNGSNCIGMIDAGCGENRRWMDTLADRCMSEVTPFRGRKRCRRKRLKCLGSDSGDGLTSFGWFRYGDDDYMMTPRIRRRGGR</sequence>
<organism evidence="1 4">
    <name type="scientific">Vanilla planifolia</name>
    <name type="common">Vanilla</name>
    <dbReference type="NCBI Taxonomy" id="51239"/>
    <lineage>
        <taxon>Eukaryota</taxon>
        <taxon>Viridiplantae</taxon>
        <taxon>Streptophyta</taxon>
        <taxon>Embryophyta</taxon>
        <taxon>Tracheophyta</taxon>
        <taxon>Spermatophyta</taxon>
        <taxon>Magnoliopsida</taxon>
        <taxon>Liliopsida</taxon>
        <taxon>Asparagales</taxon>
        <taxon>Orchidaceae</taxon>
        <taxon>Vanilloideae</taxon>
        <taxon>Vanilleae</taxon>
        <taxon>Vanilla</taxon>
    </lineage>
</organism>
<name>A0A835U2J7_VANPL</name>
<dbReference type="EMBL" id="JADCNM010000489">
    <property type="protein sequence ID" value="KAG0447159.1"/>
    <property type="molecule type" value="Genomic_DNA"/>
</dbReference>
<protein>
    <submittedName>
        <fullName evidence="1">Uncharacterized protein</fullName>
    </submittedName>
</protein>
<dbReference type="AlphaFoldDB" id="A0A835U2J7"/>
<evidence type="ECO:0000313" key="4">
    <source>
        <dbReference type="Proteomes" id="UP000639772"/>
    </source>
</evidence>
<dbReference type="Proteomes" id="UP000639772">
    <property type="component" value="Unassembled WGS sequence"/>
</dbReference>
<accession>A0A835U2J7</accession>
<keyword evidence="3" id="KW-1185">Reference proteome</keyword>